<evidence type="ECO:0000313" key="2">
    <source>
        <dbReference type="EMBL" id="EFO16598.1"/>
    </source>
</evidence>
<organism evidence="2">
    <name type="scientific">Loa loa</name>
    <name type="common">Eye worm</name>
    <name type="synonym">Filaria loa</name>
    <dbReference type="NCBI Taxonomy" id="7209"/>
    <lineage>
        <taxon>Eukaryota</taxon>
        <taxon>Metazoa</taxon>
        <taxon>Ecdysozoa</taxon>
        <taxon>Nematoda</taxon>
        <taxon>Chromadorea</taxon>
        <taxon>Rhabditida</taxon>
        <taxon>Spirurina</taxon>
        <taxon>Spiruromorpha</taxon>
        <taxon>Filarioidea</taxon>
        <taxon>Onchocercidae</taxon>
        <taxon>Loa</taxon>
    </lineage>
</organism>
<name>A0A1S0TMQ4_LOALO</name>
<dbReference type="RefSeq" id="XP_003147472.1">
    <property type="nucleotide sequence ID" value="XM_003147424.1"/>
</dbReference>
<evidence type="ECO:0000256" key="1">
    <source>
        <dbReference type="SAM" id="MobiDB-lite"/>
    </source>
</evidence>
<feature type="non-terminal residue" evidence="2">
    <location>
        <position position="1"/>
    </location>
</feature>
<accession>A0A1S0TMQ4</accession>
<dbReference type="EMBL" id="JH712407">
    <property type="protein sequence ID" value="EFO16598.1"/>
    <property type="molecule type" value="Genomic_DNA"/>
</dbReference>
<gene>
    <name evidence="2" type="ORF">LOAG_11907</name>
</gene>
<sequence length="172" mass="19089">AGQFLRYDTTHNYTTYYLIEQATIRIVNVGVAASENSFLHEEKQQDPGQDGYGTGWNDMVARSLPECRAHVRKKISTQVRIYGLTAGYLAPRDDDSDGDWVFGHSNGYHVVPTTLFLEVTQPLSSSLSLSPSPSQQLHPRSDLSPHATRSSLNELPLLTRHGGRGYCARADL</sequence>
<dbReference type="KEGG" id="loa:LOAG_11907"/>
<dbReference type="AlphaFoldDB" id="A0A1S0TMQ4"/>
<feature type="region of interest" description="Disordered" evidence="1">
    <location>
        <begin position="127"/>
        <end position="155"/>
    </location>
</feature>
<protein>
    <submittedName>
        <fullName evidence="2">Uncharacterized protein</fullName>
    </submittedName>
</protein>
<dbReference type="OrthoDB" id="5871668at2759"/>
<dbReference type="InParanoid" id="A0A1S0TMQ4"/>
<reference evidence="2" key="1">
    <citation type="submission" date="2012-04" db="EMBL/GenBank/DDBJ databases">
        <title>The Genome Sequence of Loa loa.</title>
        <authorList>
            <consortium name="The Broad Institute Genome Sequencing Platform"/>
            <consortium name="Broad Institute Genome Sequencing Center for Infectious Disease"/>
            <person name="Nutman T.B."/>
            <person name="Fink D.L."/>
            <person name="Russ C."/>
            <person name="Young S."/>
            <person name="Zeng Q."/>
            <person name="Gargeya S."/>
            <person name="Alvarado L."/>
            <person name="Berlin A."/>
            <person name="Chapman S.B."/>
            <person name="Chen Z."/>
            <person name="Freedman E."/>
            <person name="Gellesch M."/>
            <person name="Goldberg J."/>
            <person name="Griggs A."/>
            <person name="Gujja S."/>
            <person name="Heilman E.R."/>
            <person name="Heiman D."/>
            <person name="Howarth C."/>
            <person name="Mehta T."/>
            <person name="Neiman D."/>
            <person name="Pearson M."/>
            <person name="Roberts A."/>
            <person name="Saif S."/>
            <person name="Shea T."/>
            <person name="Shenoy N."/>
            <person name="Sisk P."/>
            <person name="Stolte C."/>
            <person name="Sykes S."/>
            <person name="White J."/>
            <person name="Yandava C."/>
            <person name="Haas B."/>
            <person name="Henn M.R."/>
            <person name="Nusbaum C."/>
            <person name="Birren B."/>
        </authorList>
    </citation>
    <scope>NUCLEOTIDE SEQUENCE [LARGE SCALE GENOMIC DNA]</scope>
</reference>
<dbReference type="GeneID" id="9949366"/>
<proteinExistence type="predicted"/>
<dbReference type="CTD" id="9949366"/>
<feature type="compositionally biased region" description="Low complexity" evidence="1">
    <location>
        <begin position="127"/>
        <end position="137"/>
    </location>
</feature>